<keyword evidence="5" id="KW-0735">Signal-anchor</keyword>
<comment type="similarity">
    <text evidence="2">Belongs to the galactose-3-O-sulfotransferase family.</text>
</comment>
<name>A0A812BED7_ACAPH</name>
<keyword evidence="7" id="KW-0333">Golgi apparatus</keyword>
<evidence type="ECO:0000256" key="8">
    <source>
        <dbReference type="ARBA" id="ARBA00023136"/>
    </source>
</evidence>
<dbReference type="Gene3D" id="3.40.50.300">
    <property type="entry name" value="P-loop containing nucleotide triphosphate hydrolases"/>
    <property type="match status" value="1"/>
</dbReference>
<evidence type="ECO:0000256" key="3">
    <source>
        <dbReference type="ARBA" id="ARBA00022679"/>
    </source>
</evidence>
<keyword evidence="9" id="KW-0325">Glycoprotein</keyword>
<reference evidence="10" key="1">
    <citation type="submission" date="2021-01" db="EMBL/GenBank/DDBJ databases">
        <authorList>
            <person name="Li R."/>
            <person name="Bekaert M."/>
        </authorList>
    </citation>
    <scope>NUCLEOTIDE SEQUENCE</scope>
    <source>
        <strain evidence="10">Farmed</strain>
    </source>
</reference>
<dbReference type="GO" id="GO:0000139">
    <property type="term" value="C:Golgi membrane"/>
    <property type="evidence" value="ECO:0007669"/>
    <property type="project" value="UniProtKB-SubCell"/>
</dbReference>
<sequence length="374" mass="43966">MNILQRYGLARNLTFILPLEDNYLGKHTTLELSPRILVPPEKKAINILCNHVVYNRSAFHTALTGRRIVHENTENETKGSCNQNLVMSGENTKDNRCGSRIDTNRTTIDISDYTLFTMIRRPLSQVLSAVYYYKLFPKVATHDLMEAILKTPTLFTANRMSFDLGLPPSQFYSPTKVQEFITSIDADFHLVLLMEYFDESMVLLRRRLCWKTTDILYIKRNSGENRPRIRVTSEQQERFRREQAPADSALYDYFRPRFWRAIRTEGSDFFDEVHHYRSLLSLVQDYCSYIKYRQFDPDPVRGTAFTGDGLNQTRRIVDNNENPLRIAASRWHNEFSIGSEECNIMTMEELSLVDRIRQLEYGKEIQVRKKQRER</sequence>
<organism evidence="10 11">
    <name type="scientific">Acanthosepion pharaonis</name>
    <name type="common">Pharaoh cuttlefish</name>
    <name type="synonym">Sepia pharaonis</name>
    <dbReference type="NCBI Taxonomy" id="158019"/>
    <lineage>
        <taxon>Eukaryota</taxon>
        <taxon>Metazoa</taxon>
        <taxon>Spiralia</taxon>
        <taxon>Lophotrochozoa</taxon>
        <taxon>Mollusca</taxon>
        <taxon>Cephalopoda</taxon>
        <taxon>Coleoidea</taxon>
        <taxon>Decapodiformes</taxon>
        <taxon>Sepiida</taxon>
        <taxon>Sepiina</taxon>
        <taxon>Sepiidae</taxon>
        <taxon>Acanthosepion</taxon>
    </lineage>
</organism>
<dbReference type="Proteomes" id="UP000597762">
    <property type="component" value="Unassembled WGS sequence"/>
</dbReference>
<evidence type="ECO:0000256" key="5">
    <source>
        <dbReference type="ARBA" id="ARBA00022968"/>
    </source>
</evidence>
<dbReference type="PANTHER" id="PTHR14647">
    <property type="entry name" value="GALACTOSE-3-O-SULFOTRANSFERASE"/>
    <property type="match status" value="1"/>
</dbReference>
<keyword evidence="3 10" id="KW-0808">Transferase</keyword>
<keyword evidence="11" id="KW-1185">Reference proteome</keyword>
<dbReference type="GO" id="GO:0001733">
    <property type="term" value="F:galactosylceramide sulfotransferase activity"/>
    <property type="evidence" value="ECO:0007669"/>
    <property type="project" value="UniProtKB-EC"/>
</dbReference>
<dbReference type="InterPro" id="IPR027417">
    <property type="entry name" value="P-loop_NTPase"/>
</dbReference>
<keyword evidence="6" id="KW-1133">Transmembrane helix</keyword>
<dbReference type="EC" id="2.8.2.11" evidence="10"/>
<protein>
    <submittedName>
        <fullName evidence="10">GAL3ST1</fullName>
        <ecNumber evidence="10">2.8.2.11</ecNumber>
    </submittedName>
</protein>
<dbReference type="EMBL" id="CAHIKZ030000479">
    <property type="protein sequence ID" value="CAE1176318.1"/>
    <property type="molecule type" value="Genomic_DNA"/>
</dbReference>
<evidence type="ECO:0000256" key="6">
    <source>
        <dbReference type="ARBA" id="ARBA00022989"/>
    </source>
</evidence>
<evidence type="ECO:0000313" key="11">
    <source>
        <dbReference type="Proteomes" id="UP000597762"/>
    </source>
</evidence>
<proteinExistence type="inferred from homology"/>
<dbReference type="AlphaFoldDB" id="A0A812BED7"/>
<gene>
    <name evidence="10" type="ORF">SPHA_14108</name>
</gene>
<accession>A0A812BED7</accession>
<dbReference type="InterPro" id="IPR009729">
    <property type="entry name" value="Gal-3-0_sulfotransfrase"/>
</dbReference>
<evidence type="ECO:0000256" key="1">
    <source>
        <dbReference type="ARBA" id="ARBA00004323"/>
    </source>
</evidence>
<dbReference type="OrthoDB" id="514299at2759"/>
<evidence type="ECO:0000256" key="9">
    <source>
        <dbReference type="ARBA" id="ARBA00023180"/>
    </source>
</evidence>
<evidence type="ECO:0000256" key="4">
    <source>
        <dbReference type="ARBA" id="ARBA00022692"/>
    </source>
</evidence>
<keyword evidence="8" id="KW-0472">Membrane</keyword>
<dbReference type="Pfam" id="PF06990">
    <property type="entry name" value="Gal-3-0_sulfotr"/>
    <property type="match status" value="1"/>
</dbReference>
<comment type="subcellular location">
    <subcellularLocation>
        <location evidence="1">Golgi apparatus membrane</location>
        <topology evidence="1">Single-pass type II membrane protein</topology>
    </subcellularLocation>
</comment>
<evidence type="ECO:0000313" key="10">
    <source>
        <dbReference type="EMBL" id="CAE1176318.1"/>
    </source>
</evidence>
<evidence type="ECO:0000256" key="7">
    <source>
        <dbReference type="ARBA" id="ARBA00023034"/>
    </source>
</evidence>
<dbReference type="GO" id="GO:0009247">
    <property type="term" value="P:glycolipid biosynthetic process"/>
    <property type="evidence" value="ECO:0007669"/>
    <property type="project" value="InterPro"/>
</dbReference>
<comment type="caution">
    <text evidence="10">The sequence shown here is derived from an EMBL/GenBank/DDBJ whole genome shotgun (WGS) entry which is preliminary data.</text>
</comment>
<dbReference type="PANTHER" id="PTHR14647:SF87">
    <property type="entry name" value="PUTATIVE-RELATED"/>
    <property type="match status" value="1"/>
</dbReference>
<evidence type="ECO:0000256" key="2">
    <source>
        <dbReference type="ARBA" id="ARBA00008124"/>
    </source>
</evidence>
<keyword evidence="4" id="KW-0812">Transmembrane</keyword>